<accession>A0A8X6VX08</accession>
<evidence type="ECO:0000313" key="2">
    <source>
        <dbReference type="EMBL" id="GFY24043.1"/>
    </source>
</evidence>
<feature type="transmembrane region" description="Helical" evidence="1">
    <location>
        <begin position="82"/>
        <end position="100"/>
    </location>
</feature>
<evidence type="ECO:0000313" key="3">
    <source>
        <dbReference type="Proteomes" id="UP000887159"/>
    </source>
</evidence>
<keyword evidence="1" id="KW-0812">Transmembrane</keyword>
<dbReference type="Proteomes" id="UP000887159">
    <property type="component" value="Unassembled WGS sequence"/>
</dbReference>
<dbReference type="EMBL" id="BMAU01021369">
    <property type="protein sequence ID" value="GFY24043.1"/>
    <property type="molecule type" value="Genomic_DNA"/>
</dbReference>
<proteinExistence type="predicted"/>
<name>A0A8X6VX08_TRICX</name>
<keyword evidence="3" id="KW-1185">Reference proteome</keyword>
<dbReference type="AlphaFoldDB" id="A0A8X6VX08"/>
<sequence length="121" mass="14182">MKLFFMNNYSATVALHKFRLQKNGKTGKEGLRHWYIKLVLRFEETGTLEDRVRSERPGLRIIVKRFKFTWPPRSPDLTPVNFWLWGFLGVLILSILSVRIERCDSPRAVIYTGGHSVLCRC</sequence>
<reference evidence="2" key="1">
    <citation type="submission" date="2020-08" db="EMBL/GenBank/DDBJ databases">
        <title>Multicomponent nature underlies the extraordinary mechanical properties of spider dragline silk.</title>
        <authorList>
            <person name="Kono N."/>
            <person name="Nakamura H."/>
            <person name="Mori M."/>
            <person name="Yoshida Y."/>
            <person name="Ohtoshi R."/>
            <person name="Malay A.D."/>
            <person name="Moran D.A.P."/>
            <person name="Tomita M."/>
            <person name="Numata K."/>
            <person name="Arakawa K."/>
        </authorList>
    </citation>
    <scope>NUCLEOTIDE SEQUENCE</scope>
</reference>
<protein>
    <submittedName>
        <fullName evidence="2">Uncharacterized protein</fullName>
    </submittedName>
</protein>
<gene>
    <name evidence="2" type="ORF">TNCV_1010961</name>
</gene>
<comment type="caution">
    <text evidence="2">The sequence shown here is derived from an EMBL/GenBank/DDBJ whole genome shotgun (WGS) entry which is preliminary data.</text>
</comment>
<keyword evidence="1" id="KW-1133">Transmembrane helix</keyword>
<keyword evidence="1" id="KW-0472">Membrane</keyword>
<evidence type="ECO:0000256" key="1">
    <source>
        <dbReference type="SAM" id="Phobius"/>
    </source>
</evidence>
<organism evidence="2 3">
    <name type="scientific">Trichonephila clavipes</name>
    <name type="common">Golden silk orbweaver</name>
    <name type="synonym">Nephila clavipes</name>
    <dbReference type="NCBI Taxonomy" id="2585209"/>
    <lineage>
        <taxon>Eukaryota</taxon>
        <taxon>Metazoa</taxon>
        <taxon>Ecdysozoa</taxon>
        <taxon>Arthropoda</taxon>
        <taxon>Chelicerata</taxon>
        <taxon>Arachnida</taxon>
        <taxon>Araneae</taxon>
        <taxon>Araneomorphae</taxon>
        <taxon>Entelegynae</taxon>
        <taxon>Araneoidea</taxon>
        <taxon>Nephilidae</taxon>
        <taxon>Trichonephila</taxon>
    </lineage>
</organism>